<dbReference type="GO" id="GO:0005829">
    <property type="term" value="C:cytosol"/>
    <property type="evidence" value="ECO:0007669"/>
    <property type="project" value="EnsemblFungi"/>
</dbReference>
<protein>
    <submittedName>
        <fullName evidence="4">CWF19-like protein DRN1</fullName>
    </submittedName>
</protein>
<dbReference type="Proteomes" id="UP000054886">
    <property type="component" value="Unassembled WGS sequence"/>
</dbReference>
<proteinExistence type="predicted"/>
<keyword evidence="1" id="KW-0812">Transmembrane</keyword>
<dbReference type="InterPro" id="IPR006767">
    <property type="entry name" value="Cwf19-like_C_dom-2"/>
</dbReference>
<dbReference type="InterPro" id="IPR006768">
    <property type="entry name" value="Cwf19-like_C_dom-1"/>
</dbReference>
<dbReference type="InterPro" id="IPR040194">
    <property type="entry name" value="Cwf19-like"/>
</dbReference>
<dbReference type="InterPro" id="IPR036265">
    <property type="entry name" value="HIT-like_sf"/>
</dbReference>
<evidence type="ECO:0000259" key="3">
    <source>
        <dbReference type="Pfam" id="PF04677"/>
    </source>
</evidence>
<keyword evidence="1" id="KW-0472">Membrane</keyword>
<dbReference type="VEuPathDB" id="FungiDB:GVI51_G02937"/>
<dbReference type="EMBL" id="LLZZ01000107">
    <property type="protein sequence ID" value="KTB07659.1"/>
    <property type="molecule type" value="Genomic_DNA"/>
</dbReference>
<comment type="caution">
    <text evidence="4">The sequence shown here is derived from an EMBL/GenBank/DDBJ whole genome shotgun (WGS) entry which is preliminary data.</text>
</comment>
<organism evidence="4 5">
    <name type="scientific">Candida glabrata</name>
    <name type="common">Yeast</name>
    <name type="synonym">Torulopsis glabrata</name>
    <dbReference type="NCBI Taxonomy" id="5478"/>
    <lineage>
        <taxon>Eukaryota</taxon>
        <taxon>Fungi</taxon>
        <taxon>Dikarya</taxon>
        <taxon>Ascomycota</taxon>
        <taxon>Saccharomycotina</taxon>
        <taxon>Saccharomycetes</taxon>
        <taxon>Saccharomycetales</taxon>
        <taxon>Saccharomycetaceae</taxon>
        <taxon>Nakaseomyces</taxon>
    </lineage>
</organism>
<feature type="domain" description="Cwf19-like protein C-terminal" evidence="2">
    <location>
        <begin position="394"/>
        <end position="484"/>
    </location>
</feature>
<dbReference type="PANTHER" id="PTHR12072">
    <property type="entry name" value="CWF19, CELL CYCLE CONTROL PROTEIN"/>
    <property type="match status" value="1"/>
</dbReference>
<dbReference type="Pfam" id="PF04677">
    <property type="entry name" value="CwfJ_C_1"/>
    <property type="match status" value="1"/>
</dbReference>
<dbReference type="Pfam" id="PF04676">
    <property type="entry name" value="CwfJ_C_2"/>
    <property type="match status" value="1"/>
</dbReference>
<name>A0A0W0D782_CANGB</name>
<keyword evidence="1" id="KW-1133">Transmembrane helix</keyword>
<accession>A0A0W0D782</accession>
<dbReference type="GO" id="GO:0061632">
    <property type="term" value="F:RNA lariat debranching enzyme activator activity"/>
    <property type="evidence" value="ECO:0007669"/>
    <property type="project" value="EnsemblFungi"/>
</dbReference>
<sequence length="486" mass="55709">MKIMVANPGLENTKEALDKIQIANEKNGPFETVFLLGQNKEDTSYDLKDTNTILVTNQLKNGGTTRKSSVIILHGFGIMKLASGLVVGYITLSKNSLQQEKKSILEYFKASKEFIDVLVTNIGSKSVASHLQYRVNGNSIIDEVMKHCKPQYHLTYDADRSYHDMKPFCWGETSSDSQITRYYNLPSYSPITKSKWIVAFSIEPGKDFNEINDYKNELGTNPYLLKPALKRDRSGIEQNAHTKKTKIDSTTCHFCFSNPNVEDQMIVAIAKHSYLTLAKGPLTVPKGDMIFSGHALITPINHVAKIDKSLDNELSKEIELFESRVAKMNYKLFDCSTVVFEIQSDKAIHFHKQVIPVPKYLITKFERALDRQVHINSERGNCKLEFEKFDGLDNEEYRKIVGRKDTNYLQFTIYETDTSKATIYISSFDITERLDLQFGRRTLAFVLNLPKRVQWNSPICQQSKEQELKEAQLYQKSFKNFDFTLE</sequence>
<evidence type="ECO:0000313" key="5">
    <source>
        <dbReference type="Proteomes" id="UP000054886"/>
    </source>
</evidence>
<dbReference type="VEuPathDB" id="FungiDB:B1J91_G03069g"/>
<gene>
    <name evidence="4" type="ORF">AO440_001611</name>
</gene>
<feature type="domain" description="Cwf19-like C-terminal" evidence="3">
    <location>
        <begin position="241"/>
        <end position="364"/>
    </location>
</feature>
<evidence type="ECO:0000313" key="4">
    <source>
        <dbReference type="EMBL" id="KTB07659.1"/>
    </source>
</evidence>
<reference evidence="4 5" key="1">
    <citation type="submission" date="2015-10" db="EMBL/GenBank/DDBJ databases">
        <title>Draft genomes sequences of Candida glabrata isolates 1A, 1B, 2A, 2B, 3A and 3B.</title>
        <authorList>
            <person name="Haavelsrud O.E."/>
            <person name="Gaustad P."/>
        </authorList>
    </citation>
    <scope>NUCLEOTIDE SEQUENCE [LARGE SCALE GENOMIC DNA]</scope>
    <source>
        <strain evidence="4">910700640</strain>
    </source>
</reference>
<dbReference type="VEuPathDB" id="FungiDB:CAGL0G03069g"/>
<dbReference type="SUPFAM" id="SSF54197">
    <property type="entry name" value="HIT-like"/>
    <property type="match status" value="1"/>
</dbReference>
<dbReference type="Gene3D" id="3.30.428.10">
    <property type="entry name" value="HIT-like"/>
    <property type="match status" value="1"/>
</dbReference>
<feature type="transmembrane region" description="Helical" evidence="1">
    <location>
        <begin position="70"/>
        <end position="92"/>
    </location>
</feature>
<dbReference type="VEuPathDB" id="FungiDB:GWK60_G02937"/>
<evidence type="ECO:0000256" key="1">
    <source>
        <dbReference type="SAM" id="Phobius"/>
    </source>
</evidence>
<dbReference type="PANTHER" id="PTHR12072:SF4">
    <property type="entry name" value="CWF19-LIKE PROTEIN 1"/>
    <property type="match status" value="1"/>
</dbReference>
<dbReference type="GO" id="GO:0000398">
    <property type="term" value="P:mRNA splicing, via spliceosome"/>
    <property type="evidence" value="ECO:0007669"/>
    <property type="project" value="EnsemblFungi"/>
</dbReference>
<dbReference type="GO" id="GO:0071014">
    <property type="term" value="C:post-mRNA release spliceosomal complex"/>
    <property type="evidence" value="ECO:0007669"/>
    <property type="project" value="TreeGrafter"/>
</dbReference>
<evidence type="ECO:0000259" key="2">
    <source>
        <dbReference type="Pfam" id="PF04676"/>
    </source>
</evidence>
<dbReference type="AlphaFoldDB" id="A0A0W0D782"/>